<keyword evidence="3" id="KW-1185">Reference proteome</keyword>
<dbReference type="Proteomes" id="UP001489902">
    <property type="component" value="Chromosome 1"/>
</dbReference>
<protein>
    <submittedName>
        <fullName evidence="2">Uncharacterized protein</fullName>
    </submittedName>
</protein>
<accession>A0ABZ2WGA7</accession>
<dbReference type="EMBL" id="CP151260">
    <property type="protein sequence ID" value="WZH39691.1"/>
    <property type="molecule type" value="Genomic_DNA"/>
</dbReference>
<gene>
    <name evidence="2" type="ORF">QYS62_000616</name>
</gene>
<evidence type="ECO:0000313" key="2">
    <source>
        <dbReference type="EMBL" id="WZH39691.1"/>
    </source>
</evidence>
<evidence type="ECO:0000313" key="3">
    <source>
        <dbReference type="Proteomes" id="UP001489902"/>
    </source>
</evidence>
<sequence length="354" mass="39574">MAESPRIQQALFFQPVPPTAAERPEAFTLNPLLVEKFGRCFFDIDRNHTYLRRADSFFRLPWAPEGAIAEQGPARSLSILEKTPRLENFTSSSSSWRRMLVSQPPPPSLGYLKLDTVDIWFHEVHTTLVEPRSSSQGLSMGQLYDMVHSTTCQSENYATWYRISWDKPRGSHQTERCRDECERLLRKTSVVVEFYSKDAGDWDCGPWDISSVREAFRCGNCCGDKVENLVEVELEEFEPLGLDVLTSVWWHNEEDGSTVDVEGYGSDAASILSGSTVFSKEAPTQLSPPKTDAETPGVDAVKQRKSMRQRVRNVVADLGRPPTARDDEESGMATQSRVDVGPASGTVLMGSATV</sequence>
<reference evidence="2 3" key="1">
    <citation type="submission" date="2024-04" db="EMBL/GenBank/DDBJ databases">
        <title>Complete genome sequence of Fusarium acuminatum.</title>
        <authorList>
            <person name="Lan B."/>
        </authorList>
    </citation>
    <scope>NUCLEOTIDE SEQUENCE [LARGE SCALE GENOMIC DNA]</scope>
    <source>
        <strain evidence="2">1A</strain>
    </source>
</reference>
<feature type="region of interest" description="Disordered" evidence="1">
    <location>
        <begin position="280"/>
        <end position="354"/>
    </location>
</feature>
<name>A0ABZ2WGA7_9HYPO</name>
<evidence type="ECO:0000256" key="1">
    <source>
        <dbReference type="SAM" id="MobiDB-lite"/>
    </source>
</evidence>
<organism evidence="2 3">
    <name type="scientific">Fusarium acuminatum</name>
    <dbReference type="NCBI Taxonomy" id="5515"/>
    <lineage>
        <taxon>Eukaryota</taxon>
        <taxon>Fungi</taxon>
        <taxon>Dikarya</taxon>
        <taxon>Ascomycota</taxon>
        <taxon>Pezizomycotina</taxon>
        <taxon>Sordariomycetes</taxon>
        <taxon>Hypocreomycetidae</taxon>
        <taxon>Hypocreales</taxon>
        <taxon>Nectriaceae</taxon>
        <taxon>Fusarium</taxon>
        <taxon>Fusarium tricinctum species complex</taxon>
    </lineage>
</organism>
<proteinExistence type="predicted"/>